<evidence type="ECO:0000256" key="2">
    <source>
        <dbReference type="ARBA" id="ARBA00022490"/>
    </source>
</evidence>
<comment type="caution">
    <text evidence="8">The sequence shown here is derived from an EMBL/GenBank/DDBJ whole genome shotgun (WGS) entry which is preliminary data.</text>
</comment>
<evidence type="ECO:0000256" key="3">
    <source>
        <dbReference type="ARBA" id="ARBA00022723"/>
    </source>
</evidence>
<dbReference type="Proteomes" id="UP000636800">
    <property type="component" value="Chromosome 6"/>
</dbReference>
<evidence type="ECO:0000256" key="5">
    <source>
        <dbReference type="ARBA" id="ARBA00022833"/>
    </source>
</evidence>
<evidence type="ECO:0000256" key="1">
    <source>
        <dbReference type="ARBA" id="ARBA00004496"/>
    </source>
</evidence>
<dbReference type="AlphaFoldDB" id="A0A835QR01"/>
<dbReference type="PROSITE" id="PS51523">
    <property type="entry name" value="ZF_HD_DIMER"/>
    <property type="match status" value="1"/>
</dbReference>
<dbReference type="PANTHER" id="PTHR31948:SF162">
    <property type="entry name" value="MINI ZINC FINGER PROTEIN 2"/>
    <property type="match status" value="1"/>
</dbReference>
<protein>
    <recommendedName>
        <fullName evidence="7">ZF-HD dimerization-type domain-containing protein</fullName>
    </recommendedName>
</protein>
<accession>A0A835QR01</accession>
<dbReference type="GO" id="GO:0008270">
    <property type="term" value="F:zinc ion binding"/>
    <property type="evidence" value="ECO:0007669"/>
    <property type="project" value="UniProtKB-KW"/>
</dbReference>
<evidence type="ECO:0000256" key="4">
    <source>
        <dbReference type="ARBA" id="ARBA00022771"/>
    </source>
</evidence>
<evidence type="ECO:0000259" key="7">
    <source>
        <dbReference type="PROSITE" id="PS51523"/>
    </source>
</evidence>
<reference evidence="8 9" key="1">
    <citation type="journal article" date="2020" name="Nat. Food">
        <title>A phased Vanilla planifolia genome enables genetic improvement of flavour and production.</title>
        <authorList>
            <person name="Hasing T."/>
            <person name="Tang H."/>
            <person name="Brym M."/>
            <person name="Khazi F."/>
            <person name="Huang T."/>
            <person name="Chambers A.H."/>
        </authorList>
    </citation>
    <scope>NUCLEOTIDE SEQUENCE [LARGE SCALE GENOMIC DNA]</scope>
    <source>
        <tissue evidence="8">Leaf</tissue>
    </source>
</reference>
<dbReference type="EMBL" id="JADCNL010000006">
    <property type="protein sequence ID" value="KAG0476218.1"/>
    <property type="molecule type" value="Genomic_DNA"/>
</dbReference>
<dbReference type="GO" id="GO:0003700">
    <property type="term" value="F:DNA-binding transcription factor activity"/>
    <property type="evidence" value="ECO:0007669"/>
    <property type="project" value="TreeGrafter"/>
</dbReference>
<evidence type="ECO:0000313" key="9">
    <source>
        <dbReference type="Proteomes" id="UP000636800"/>
    </source>
</evidence>
<dbReference type="GO" id="GO:0000976">
    <property type="term" value="F:transcription cis-regulatory region binding"/>
    <property type="evidence" value="ECO:0007669"/>
    <property type="project" value="TreeGrafter"/>
</dbReference>
<feature type="domain" description="ZF-HD dimerization-type" evidence="7">
    <location>
        <begin position="49"/>
        <end position="94"/>
    </location>
</feature>
<evidence type="ECO:0000313" key="8">
    <source>
        <dbReference type="EMBL" id="KAG0476218.1"/>
    </source>
</evidence>
<sequence length="113" mass="12374">MGGRSFSRRQESRSPQTAGNPSKEALFAMRTWYVVLRRCGGALRAATSYGECRKNHAASAGGYVVDGCMEFMAGGEDGLKCAACGCHRSFHRRVMPYDQGFGCERCPSPARRQ</sequence>
<keyword evidence="2" id="KW-0963">Cytoplasm</keyword>
<keyword evidence="4" id="KW-0863">Zinc-finger</keyword>
<comment type="subcellular location">
    <subcellularLocation>
        <location evidence="1">Cytoplasm</location>
    </subcellularLocation>
</comment>
<dbReference type="GO" id="GO:0005737">
    <property type="term" value="C:cytoplasm"/>
    <property type="evidence" value="ECO:0007669"/>
    <property type="project" value="UniProtKB-SubCell"/>
</dbReference>
<name>A0A835QR01_VANPL</name>
<keyword evidence="9" id="KW-1185">Reference proteome</keyword>
<dbReference type="Pfam" id="PF04770">
    <property type="entry name" value="ZF-HD_dimer"/>
    <property type="match status" value="1"/>
</dbReference>
<keyword evidence="3" id="KW-0479">Metal-binding</keyword>
<dbReference type="GO" id="GO:0050793">
    <property type="term" value="P:regulation of developmental process"/>
    <property type="evidence" value="ECO:0007669"/>
    <property type="project" value="TreeGrafter"/>
</dbReference>
<gene>
    <name evidence="8" type="ORF">HPP92_013059</name>
</gene>
<keyword evidence="5" id="KW-0862">Zinc</keyword>
<dbReference type="InterPro" id="IPR006456">
    <property type="entry name" value="ZF_HD_homeobox_Cys/His_dimer"/>
</dbReference>
<dbReference type="NCBIfam" id="TIGR01566">
    <property type="entry name" value="ZF_HD_prot_N"/>
    <property type="match status" value="1"/>
</dbReference>
<feature type="region of interest" description="Disordered" evidence="6">
    <location>
        <begin position="1"/>
        <end position="22"/>
    </location>
</feature>
<dbReference type="PANTHER" id="PTHR31948">
    <property type="entry name" value="ZINC-FINGER HOMEODOMAIN PROTEIN 2"/>
    <property type="match status" value="1"/>
</dbReference>
<proteinExistence type="predicted"/>
<dbReference type="GO" id="GO:0005634">
    <property type="term" value="C:nucleus"/>
    <property type="evidence" value="ECO:0007669"/>
    <property type="project" value="TreeGrafter"/>
</dbReference>
<evidence type="ECO:0000256" key="6">
    <source>
        <dbReference type="SAM" id="MobiDB-lite"/>
    </source>
</evidence>
<organism evidence="8 9">
    <name type="scientific">Vanilla planifolia</name>
    <name type="common">Vanilla</name>
    <dbReference type="NCBI Taxonomy" id="51239"/>
    <lineage>
        <taxon>Eukaryota</taxon>
        <taxon>Viridiplantae</taxon>
        <taxon>Streptophyta</taxon>
        <taxon>Embryophyta</taxon>
        <taxon>Tracheophyta</taxon>
        <taxon>Spermatophyta</taxon>
        <taxon>Magnoliopsida</taxon>
        <taxon>Liliopsida</taxon>
        <taxon>Asparagales</taxon>
        <taxon>Orchidaceae</taxon>
        <taxon>Vanilloideae</taxon>
        <taxon>Vanilleae</taxon>
        <taxon>Vanilla</taxon>
    </lineage>
</organism>